<dbReference type="GO" id="GO:0005506">
    <property type="term" value="F:iron ion binding"/>
    <property type="evidence" value="ECO:0007669"/>
    <property type="project" value="InterPro"/>
</dbReference>
<dbReference type="InterPro" id="IPR050182">
    <property type="entry name" value="Cytochrome_P450_fam2"/>
</dbReference>
<sequence length="67" mass="7462">MMDQASMPYTNAVIHEVQRCGDIVPVGVPHMTYRDTELQGFFIPKVTVTTQATQQPLLLQLPCTGWG</sequence>
<protein>
    <submittedName>
        <fullName evidence="4">Uncharacterized protein</fullName>
    </submittedName>
</protein>
<dbReference type="InterPro" id="IPR001128">
    <property type="entry name" value="Cyt_P450"/>
</dbReference>
<evidence type="ECO:0000313" key="5">
    <source>
        <dbReference type="Proteomes" id="UP000694413"/>
    </source>
</evidence>
<proteinExistence type="inferred from homology"/>
<dbReference type="InterPro" id="IPR036396">
    <property type="entry name" value="Cyt_P450_sf"/>
</dbReference>
<accession>A0A8D2MIL8</accession>
<dbReference type="PANTHER" id="PTHR24300">
    <property type="entry name" value="CYTOCHROME P450 508A4-RELATED"/>
    <property type="match status" value="1"/>
</dbReference>
<dbReference type="GO" id="GO:0005737">
    <property type="term" value="C:cytoplasm"/>
    <property type="evidence" value="ECO:0007669"/>
    <property type="project" value="TreeGrafter"/>
</dbReference>
<dbReference type="PANTHER" id="PTHR24300:SF1">
    <property type="entry name" value="CYTOCHROME P450 2D6-RELATED"/>
    <property type="match status" value="1"/>
</dbReference>
<name>A0A8D2MIL8_ZONAL</name>
<dbReference type="GO" id="GO:0020037">
    <property type="term" value="F:heme binding"/>
    <property type="evidence" value="ECO:0007669"/>
    <property type="project" value="InterPro"/>
</dbReference>
<dbReference type="GO" id="GO:0019369">
    <property type="term" value="P:arachidonate metabolic process"/>
    <property type="evidence" value="ECO:0007669"/>
    <property type="project" value="TreeGrafter"/>
</dbReference>
<dbReference type="Gene3D" id="1.10.630.10">
    <property type="entry name" value="Cytochrome P450"/>
    <property type="match status" value="1"/>
</dbReference>
<keyword evidence="5" id="KW-1185">Reference proteome</keyword>
<dbReference type="Proteomes" id="UP000694413">
    <property type="component" value="Unassembled WGS sequence"/>
</dbReference>
<reference evidence="4" key="2">
    <citation type="submission" date="2025-09" db="UniProtKB">
        <authorList>
            <consortium name="Ensembl"/>
        </authorList>
    </citation>
    <scope>IDENTIFICATION</scope>
</reference>
<reference evidence="4" key="1">
    <citation type="submission" date="2025-08" db="UniProtKB">
        <authorList>
            <consortium name="Ensembl"/>
        </authorList>
    </citation>
    <scope>IDENTIFICATION</scope>
</reference>
<dbReference type="Pfam" id="PF00067">
    <property type="entry name" value="p450"/>
    <property type="match status" value="1"/>
</dbReference>
<keyword evidence="3" id="KW-0408">Iron</keyword>
<comment type="similarity">
    <text evidence="1">Belongs to the cytochrome P450 family.</text>
</comment>
<dbReference type="Ensembl" id="ENSZALT00000011158.1">
    <property type="protein sequence ID" value="ENSZALP00000007872.1"/>
    <property type="gene ID" value="ENSZALG00000006930.1"/>
</dbReference>
<dbReference type="GO" id="GO:0006805">
    <property type="term" value="P:xenobiotic metabolic process"/>
    <property type="evidence" value="ECO:0007669"/>
    <property type="project" value="TreeGrafter"/>
</dbReference>
<evidence type="ECO:0000256" key="1">
    <source>
        <dbReference type="ARBA" id="ARBA00010617"/>
    </source>
</evidence>
<evidence type="ECO:0000313" key="4">
    <source>
        <dbReference type="Ensembl" id="ENSZALP00000007872.1"/>
    </source>
</evidence>
<evidence type="ECO:0000256" key="3">
    <source>
        <dbReference type="ARBA" id="ARBA00023004"/>
    </source>
</evidence>
<dbReference type="AlphaFoldDB" id="A0A8D2MIL8"/>
<keyword evidence="2" id="KW-0479">Metal-binding</keyword>
<dbReference type="SUPFAM" id="SSF48264">
    <property type="entry name" value="Cytochrome P450"/>
    <property type="match status" value="1"/>
</dbReference>
<evidence type="ECO:0000256" key="2">
    <source>
        <dbReference type="ARBA" id="ARBA00022723"/>
    </source>
</evidence>
<organism evidence="4 5">
    <name type="scientific">Zonotrichia albicollis</name>
    <name type="common">White-throated sparrow</name>
    <name type="synonym">Fringilla albicollis</name>
    <dbReference type="NCBI Taxonomy" id="44394"/>
    <lineage>
        <taxon>Eukaryota</taxon>
        <taxon>Metazoa</taxon>
        <taxon>Chordata</taxon>
        <taxon>Craniata</taxon>
        <taxon>Vertebrata</taxon>
        <taxon>Euteleostomi</taxon>
        <taxon>Archelosauria</taxon>
        <taxon>Archosauria</taxon>
        <taxon>Dinosauria</taxon>
        <taxon>Saurischia</taxon>
        <taxon>Theropoda</taxon>
        <taxon>Coelurosauria</taxon>
        <taxon>Aves</taxon>
        <taxon>Neognathae</taxon>
        <taxon>Neoaves</taxon>
        <taxon>Telluraves</taxon>
        <taxon>Australaves</taxon>
        <taxon>Passeriformes</taxon>
        <taxon>Passerellidae</taxon>
        <taxon>Zonotrichia</taxon>
    </lineage>
</organism>
<dbReference type="GO" id="GO:0016712">
    <property type="term" value="F:oxidoreductase activity, acting on paired donors, with incorporation or reduction of molecular oxygen, reduced flavin or flavoprotein as one donor, and incorporation of one atom of oxygen"/>
    <property type="evidence" value="ECO:0007669"/>
    <property type="project" value="TreeGrafter"/>
</dbReference>